<keyword evidence="2" id="KW-0694">RNA-binding</keyword>
<feature type="compositionally biased region" description="Polar residues" evidence="3">
    <location>
        <begin position="545"/>
        <end position="555"/>
    </location>
</feature>
<dbReference type="Pfam" id="PF00013">
    <property type="entry name" value="KH_1"/>
    <property type="match status" value="3"/>
</dbReference>
<evidence type="ECO:0000256" key="3">
    <source>
        <dbReference type="SAM" id="MobiDB-lite"/>
    </source>
</evidence>
<evidence type="ECO:0000259" key="6">
    <source>
        <dbReference type="SMART" id="SM00322"/>
    </source>
</evidence>
<keyword evidence="4" id="KW-1133">Transmembrane helix</keyword>
<dbReference type="Gene3D" id="3.30.1370.10">
    <property type="entry name" value="K Homology domain, type 1"/>
    <property type="match status" value="2"/>
</dbReference>
<sequence length="564" mass="61242">MLFFMALCLFAFLPTSFPSRVCENWGSSAMTDLCEFMCLCVWAADSQSSLFRDLMAEIDQNHTQAEQGHELECPPEIEHEIENELVHELEHVPEHEENKHEMEEGIPENVGLEEKNHVNEKVDGVADKWPGWPGENVFRILVPAQKVGSIIGRKGEYIKKTCEETKARIKILDGPPGMRERALSAVLLIIHKVSSVTSRDGILHPLNLEPNDIYKRKSVLLLKLLVLMGLAFACLLSLLLSHMKISSTLTGKFTPFSLVMVSAKEEPSAPLPPAINGLLRVHARVVDGLENDPSHPAPGLGGKVSTRLLLPAAQAGSLIGKQGTTVKSIQEESNCIVRVLGAGSSRHCAFTFIEFMDMQTPNSQAERMPPPQPWGPPPPQPFPPNAPTGGGYGATSFMPPPRQFDDYYPPPPENQPHEGISAYGREAPMPPLHTSSSQAAASSLITQITQKMQVPLSYADAVIGTQGANISYTRRVSGATITIQETRGVPGEMTVEISGTASQAQTAQQLIQNFMAEAAAAAGTAQTQPADQMYNNSYAAHGSVYTSQPAPNQSLDAYGSNYGY</sequence>
<protein>
    <submittedName>
        <fullName evidence="7">Poly(RC)-binding protein</fullName>
    </submittedName>
</protein>
<feature type="chain" id="PRO_5023036678" evidence="5">
    <location>
        <begin position="19"/>
        <end position="564"/>
    </location>
</feature>
<dbReference type="Gene3D" id="3.30.310.210">
    <property type="match status" value="1"/>
</dbReference>
<dbReference type="OrthoDB" id="442947at2759"/>
<dbReference type="InterPro" id="IPR036612">
    <property type="entry name" value="KH_dom_type_1_sf"/>
</dbReference>
<feature type="compositionally biased region" description="Pro residues" evidence="3">
    <location>
        <begin position="398"/>
        <end position="414"/>
    </location>
</feature>
<proteinExistence type="predicted"/>
<dbReference type="CDD" id="cd22461">
    <property type="entry name" value="KH-I_PEPPER_like_rpt3"/>
    <property type="match status" value="1"/>
</dbReference>
<feature type="domain" description="K Homology" evidence="6">
    <location>
        <begin position="134"/>
        <end position="191"/>
    </location>
</feature>
<name>A0A5A7PPA5_STRAF</name>
<keyword evidence="1" id="KW-0677">Repeat</keyword>
<keyword evidence="5" id="KW-0732">Signal</keyword>
<feature type="compositionally biased region" description="Pro residues" evidence="3">
    <location>
        <begin position="368"/>
        <end position="386"/>
    </location>
</feature>
<organism evidence="7 8">
    <name type="scientific">Striga asiatica</name>
    <name type="common">Asiatic witchweed</name>
    <name type="synonym">Buchnera asiatica</name>
    <dbReference type="NCBI Taxonomy" id="4170"/>
    <lineage>
        <taxon>Eukaryota</taxon>
        <taxon>Viridiplantae</taxon>
        <taxon>Streptophyta</taxon>
        <taxon>Embryophyta</taxon>
        <taxon>Tracheophyta</taxon>
        <taxon>Spermatophyta</taxon>
        <taxon>Magnoliopsida</taxon>
        <taxon>eudicotyledons</taxon>
        <taxon>Gunneridae</taxon>
        <taxon>Pentapetalae</taxon>
        <taxon>asterids</taxon>
        <taxon>lamiids</taxon>
        <taxon>Lamiales</taxon>
        <taxon>Orobanchaceae</taxon>
        <taxon>Buchnereae</taxon>
        <taxon>Striga</taxon>
    </lineage>
</organism>
<feature type="region of interest" description="Disordered" evidence="3">
    <location>
        <begin position="362"/>
        <end position="438"/>
    </location>
</feature>
<dbReference type="PANTHER" id="PTHR10288">
    <property type="entry name" value="KH DOMAIN CONTAINING RNA BINDING PROTEIN"/>
    <property type="match status" value="1"/>
</dbReference>
<feature type="domain" description="K Homology" evidence="6">
    <location>
        <begin position="446"/>
        <end position="516"/>
    </location>
</feature>
<feature type="signal peptide" evidence="5">
    <location>
        <begin position="1"/>
        <end position="18"/>
    </location>
</feature>
<feature type="domain" description="K Homology" evidence="6">
    <location>
        <begin position="302"/>
        <end position="361"/>
    </location>
</feature>
<keyword evidence="8" id="KW-1185">Reference proteome</keyword>
<accession>A0A5A7PPA5</accession>
<gene>
    <name evidence="7" type="ORF">STAS_10818</name>
</gene>
<evidence type="ECO:0000256" key="4">
    <source>
        <dbReference type="SAM" id="Phobius"/>
    </source>
</evidence>
<evidence type="ECO:0000313" key="8">
    <source>
        <dbReference type="Proteomes" id="UP000325081"/>
    </source>
</evidence>
<reference evidence="8" key="1">
    <citation type="journal article" date="2019" name="Curr. Biol.">
        <title>Genome Sequence of Striga asiatica Provides Insight into the Evolution of Plant Parasitism.</title>
        <authorList>
            <person name="Yoshida S."/>
            <person name="Kim S."/>
            <person name="Wafula E.K."/>
            <person name="Tanskanen J."/>
            <person name="Kim Y.M."/>
            <person name="Honaas L."/>
            <person name="Yang Z."/>
            <person name="Spallek T."/>
            <person name="Conn C.E."/>
            <person name="Ichihashi Y."/>
            <person name="Cheong K."/>
            <person name="Cui S."/>
            <person name="Der J.P."/>
            <person name="Gundlach H."/>
            <person name="Jiao Y."/>
            <person name="Hori C."/>
            <person name="Ishida J.K."/>
            <person name="Kasahara H."/>
            <person name="Kiba T."/>
            <person name="Kim M.S."/>
            <person name="Koo N."/>
            <person name="Laohavisit A."/>
            <person name="Lee Y.H."/>
            <person name="Lumba S."/>
            <person name="McCourt P."/>
            <person name="Mortimer J.C."/>
            <person name="Mutuku J.M."/>
            <person name="Nomura T."/>
            <person name="Sasaki-Sekimoto Y."/>
            <person name="Seto Y."/>
            <person name="Wang Y."/>
            <person name="Wakatake T."/>
            <person name="Sakakibara H."/>
            <person name="Demura T."/>
            <person name="Yamaguchi S."/>
            <person name="Yoneyama K."/>
            <person name="Manabe R.I."/>
            <person name="Nelson D.C."/>
            <person name="Schulman A.H."/>
            <person name="Timko M.P."/>
            <person name="dePamphilis C.W."/>
            <person name="Choi D."/>
            <person name="Shirasu K."/>
        </authorList>
    </citation>
    <scope>NUCLEOTIDE SEQUENCE [LARGE SCALE GENOMIC DNA]</scope>
    <source>
        <strain evidence="8">cv. UVA1</strain>
    </source>
</reference>
<dbReference type="PROSITE" id="PS50084">
    <property type="entry name" value="KH_TYPE_1"/>
    <property type="match status" value="3"/>
</dbReference>
<keyword evidence="4" id="KW-0472">Membrane</keyword>
<feature type="transmembrane region" description="Helical" evidence="4">
    <location>
        <begin position="220"/>
        <end position="240"/>
    </location>
</feature>
<dbReference type="Proteomes" id="UP000325081">
    <property type="component" value="Unassembled WGS sequence"/>
</dbReference>
<dbReference type="SUPFAM" id="SSF54791">
    <property type="entry name" value="Eukaryotic type KH-domain (KH-domain type I)"/>
    <property type="match status" value="3"/>
</dbReference>
<keyword evidence="4" id="KW-0812">Transmembrane</keyword>
<dbReference type="AlphaFoldDB" id="A0A5A7PPA5"/>
<dbReference type="SMART" id="SM00322">
    <property type="entry name" value="KH"/>
    <property type="match status" value="3"/>
</dbReference>
<dbReference type="InterPro" id="IPR004087">
    <property type="entry name" value="KH_dom"/>
</dbReference>
<dbReference type="GO" id="GO:0003723">
    <property type="term" value="F:RNA binding"/>
    <property type="evidence" value="ECO:0007669"/>
    <property type="project" value="UniProtKB-UniRule"/>
</dbReference>
<comment type="caution">
    <text evidence="7">The sequence shown here is derived from an EMBL/GenBank/DDBJ whole genome shotgun (WGS) entry which is preliminary data.</text>
</comment>
<evidence type="ECO:0000256" key="1">
    <source>
        <dbReference type="ARBA" id="ARBA00022737"/>
    </source>
</evidence>
<dbReference type="EMBL" id="BKCP01004916">
    <property type="protein sequence ID" value="GER34589.1"/>
    <property type="molecule type" value="Genomic_DNA"/>
</dbReference>
<feature type="region of interest" description="Disordered" evidence="3">
    <location>
        <begin position="545"/>
        <end position="564"/>
    </location>
</feature>
<evidence type="ECO:0000313" key="7">
    <source>
        <dbReference type="EMBL" id="GER34589.1"/>
    </source>
</evidence>
<evidence type="ECO:0000256" key="2">
    <source>
        <dbReference type="PROSITE-ProRule" id="PRU00117"/>
    </source>
</evidence>
<dbReference type="InterPro" id="IPR004088">
    <property type="entry name" value="KH_dom_type_1"/>
</dbReference>
<evidence type="ECO:0000256" key="5">
    <source>
        <dbReference type="SAM" id="SignalP"/>
    </source>
</evidence>